<dbReference type="GO" id="GO:0019843">
    <property type="term" value="F:rRNA binding"/>
    <property type="evidence" value="ECO:0007669"/>
    <property type="project" value="UniProtKB-KW"/>
</dbReference>
<dbReference type="GO" id="GO:0005525">
    <property type="term" value="F:GTP binding"/>
    <property type="evidence" value="ECO:0007669"/>
    <property type="project" value="UniProtKB-UniRule"/>
</dbReference>
<dbReference type="HAMAP" id="MF_00849">
    <property type="entry name" value="BipA"/>
    <property type="match status" value="1"/>
</dbReference>
<dbReference type="GO" id="GO:0005829">
    <property type="term" value="C:cytosol"/>
    <property type="evidence" value="ECO:0007669"/>
    <property type="project" value="TreeGrafter"/>
</dbReference>
<keyword evidence="3" id="KW-0820">tRNA-binding</keyword>
<comment type="function">
    <text evidence="3">A 50S ribosomal subunit assembly protein with GTPase activity, required for 50S subunit assembly at low temperatures, may also play a role in translation. Binds GTP and analogs. Binds the 70S ribosome between the 30S and 50S subunits, in a similar position as ribosome-bound EF-G; it contacts a number of ribosomal proteins, both rRNAs and the A-site tRNA.</text>
</comment>
<keyword evidence="3" id="KW-0699">rRNA-binding</keyword>
<keyword evidence="6" id="KW-1185">Reference proteome</keyword>
<evidence type="ECO:0000259" key="4">
    <source>
        <dbReference type="PROSITE" id="PS51722"/>
    </source>
</evidence>
<dbReference type="InterPro" id="IPR042116">
    <property type="entry name" value="TypA/BipA_C"/>
</dbReference>
<keyword evidence="3" id="KW-0547">Nucleotide-binding</keyword>
<dbReference type="InterPro" id="IPR047042">
    <property type="entry name" value="BipA_II"/>
</dbReference>
<dbReference type="Pfam" id="PF03144">
    <property type="entry name" value="GTP_EFTU_D2"/>
    <property type="match status" value="1"/>
</dbReference>
<dbReference type="NCBIfam" id="TIGR00231">
    <property type="entry name" value="small_GTP"/>
    <property type="match status" value="1"/>
</dbReference>
<dbReference type="AlphaFoldDB" id="A0A1H6BJN4"/>
<dbReference type="FunFam" id="3.30.70.870:FF:000003">
    <property type="entry name" value="GTP-binding protein TypA"/>
    <property type="match status" value="1"/>
</dbReference>
<dbReference type="InterPro" id="IPR047041">
    <property type="entry name" value="BipA_GTP-bd_dom"/>
</dbReference>
<dbReference type="PRINTS" id="PR00315">
    <property type="entry name" value="ELONGATNFCT"/>
</dbReference>
<dbReference type="PANTHER" id="PTHR42908">
    <property type="entry name" value="TRANSLATION ELONGATION FACTOR-RELATED"/>
    <property type="match status" value="1"/>
</dbReference>
<dbReference type="CDD" id="cd03710">
    <property type="entry name" value="BipA_TypA_C"/>
    <property type="match status" value="1"/>
</dbReference>
<dbReference type="CDD" id="cd03691">
    <property type="entry name" value="BipA_TypA_II"/>
    <property type="match status" value="1"/>
</dbReference>
<dbReference type="InterPro" id="IPR035651">
    <property type="entry name" value="BipA_V"/>
</dbReference>
<dbReference type="Gene3D" id="2.40.50.250">
    <property type="entry name" value="bipa protein"/>
    <property type="match status" value="1"/>
</dbReference>
<dbReference type="GO" id="GO:0000027">
    <property type="term" value="P:ribosomal large subunit assembly"/>
    <property type="evidence" value="ECO:0007669"/>
    <property type="project" value="UniProtKB-UniRule"/>
</dbReference>
<dbReference type="CDD" id="cd01891">
    <property type="entry name" value="TypA_BipA"/>
    <property type="match status" value="1"/>
</dbReference>
<dbReference type="GO" id="GO:0043022">
    <property type="term" value="F:ribosome binding"/>
    <property type="evidence" value="ECO:0007669"/>
    <property type="project" value="UniProtKB-UniRule"/>
</dbReference>
<dbReference type="GO" id="GO:0003924">
    <property type="term" value="F:GTPase activity"/>
    <property type="evidence" value="ECO:0007669"/>
    <property type="project" value="UniProtKB-UniRule"/>
</dbReference>
<evidence type="ECO:0000256" key="3">
    <source>
        <dbReference type="HAMAP-Rule" id="MF_00849"/>
    </source>
</evidence>
<feature type="domain" description="Tr-type G" evidence="4">
    <location>
        <begin position="36"/>
        <end position="232"/>
    </location>
</feature>
<dbReference type="Gene3D" id="3.40.50.300">
    <property type="entry name" value="P-loop containing nucleotide triphosphate hydrolases"/>
    <property type="match status" value="1"/>
</dbReference>
<dbReference type="Gene3D" id="3.30.70.240">
    <property type="match status" value="1"/>
</dbReference>
<comment type="subunit">
    <text evidence="3">Monomer.</text>
</comment>
<dbReference type="SUPFAM" id="SSF50447">
    <property type="entry name" value="Translation proteins"/>
    <property type="match status" value="1"/>
</dbReference>
<name>A0A1H6BJN4_9BACT</name>
<organism evidence="5 6">
    <name type="scientific">Bryocella elongata</name>
    <dbReference type="NCBI Taxonomy" id="863522"/>
    <lineage>
        <taxon>Bacteria</taxon>
        <taxon>Pseudomonadati</taxon>
        <taxon>Acidobacteriota</taxon>
        <taxon>Terriglobia</taxon>
        <taxon>Terriglobales</taxon>
        <taxon>Acidobacteriaceae</taxon>
        <taxon>Bryocella</taxon>
    </lineage>
</organism>
<evidence type="ECO:0000256" key="2">
    <source>
        <dbReference type="ARBA" id="ARBA00048548"/>
    </source>
</evidence>
<dbReference type="InterPro" id="IPR004161">
    <property type="entry name" value="EFTu-like_2"/>
</dbReference>
<dbReference type="Pfam" id="PF00679">
    <property type="entry name" value="EFG_C"/>
    <property type="match status" value="1"/>
</dbReference>
<dbReference type="Proteomes" id="UP000236728">
    <property type="component" value="Unassembled WGS sequence"/>
</dbReference>
<dbReference type="PANTHER" id="PTHR42908:SF8">
    <property type="entry name" value="TR-TYPE G DOMAIN-CONTAINING PROTEIN"/>
    <property type="match status" value="1"/>
</dbReference>
<feature type="binding site" evidence="3">
    <location>
        <begin position="161"/>
        <end position="164"/>
    </location>
    <ligand>
        <name>GTP</name>
        <dbReference type="ChEBI" id="CHEBI:37565"/>
    </ligand>
</feature>
<keyword evidence="3" id="KW-0963">Cytoplasm</keyword>
<dbReference type="InterPro" id="IPR005225">
    <property type="entry name" value="Small_GTP-bd"/>
</dbReference>
<dbReference type="FunFam" id="2.40.50.250:FF:000001">
    <property type="entry name" value="GTP-binding protein TypA"/>
    <property type="match status" value="1"/>
</dbReference>
<dbReference type="GO" id="GO:0009409">
    <property type="term" value="P:response to cold"/>
    <property type="evidence" value="ECO:0007669"/>
    <property type="project" value="UniProtKB-ARBA"/>
</dbReference>
<dbReference type="InterPro" id="IPR047043">
    <property type="entry name" value="BipA_III"/>
</dbReference>
<dbReference type="InterPro" id="IPR035647">
    <property type="entry name" value="EFG_III/V"/>
</dbReference>
<keyword evidence="3" id="KW-0378">Hydrolase</keyword>
<evidence type="ECO:0000313" key="5">
    <source>
        <dbReference type="EMBL" id="SEG60958.1"/>
    </source>
</evidence>
<dbReference type="InterPro" id="IPR006298">
    <property type="entry name" value="BipA"/>
</dbReference>
<reference evidence="5 6" key="1">
    <citation type="submission" date="2016-10" db="EMBL/GenBank/DDBJ databases">
        <authorList>
            <person name="de Groot N.N."/>
        </authorList>
    </citation>
    <scope>NUCLEOTIDE SEQUENCE [LARGE SCALE GENOMIC DNA]</scope>
    <source>
        <strain evidence="5 6">DSM 22489</strain>
    </source>
</reference>
<dbReference type="SUPFAM" id="SSF54980">
    <property type="entry name" value="EF-G C-terminal domain-like"/>
    <property type="match status" value="2"/>
</dbReference>
<dbReference type="InterPro" id="IPR000640">
    <property type="entry name" value="EFG_V-like"/>
</dbReference>
<dbReference type="InterPro" id="IPR048876">
    <property type="entry name" value="BipA_C"/>
</dbReference>
<keyword evidence="3" id="KW-0690">Ribosome biogenesis</keyword>
<dbReference type="GO" id="GO:0000049">
    <property type="term" value="F:tRNA binding"/>
    <property type="evidence" value="ECO:0007669"/>
    <property type="project" value="UniProtKB-KW"/>
</dbReference>
<dbReference type="GO" id="GO:1990904">
    <property type="term" value="C:ribonucleoprotein complex"/>
    <property type="evidence" value="ECO:0007669"/>
    <property type="project" value="TreeGrafter"/>
</dbReference>
<dbReference type="InterPro" id="IPR027417">
    <property type="entry name" value="P-loop_NTPase"/>
</dbReference>
<comment type="catalytic activity">
    <reaction evidence="2 3">
        <text>GTP + H2O = GDP + phosphate + H(+)</text>
        <dbReference type="Rhea" id="RHEA:19669"/>
        <dbReference type="ChEBI" id="CHEBI:15377"/>
        <dbReference type="ChEBI" id="CHEBI:15378"/>
        <dbReference type="ChEBI" id="CHEBI:37565"/>
        <dbReference type="ChEBI" id="CHEBI:43474"/>
        <dbReference type="ChEBI" id="CHEBI:58189"/>
    </reaction>
</comment>
<dbReference type="SUPFAM" id="SSF52540">
    <property type="entry name" value="P-loop containing nucleoside triphosphate hydrolases"/>
    <property type="match status" value="1"/>
</dbReference>
<keyword evidence="3" id="KW-0694">RNA-binding</keyword>
<feature type="binding site" evidence="3">
    <location>
        <begin position="48"/>
        <end position="53"/>
    </location>
    <ligand>
        <name>GTP</name>
        <dbReference type="ChEBI" id="CHEBI:37565"/>
    </ligand>
</feature>
<comment type="similarity">
    <text evidence="3">Belongs to the TRAFAC class translation factor GTPase superfamily. Classic translation factor GTPase family. BipA subfamily.</text>
</comment>
<dbReference type="NCBIfam" id="TIGR01394">
    <property type="entry name" value="TypA_BipA"/>
    <property type="match status" value="1"/>
</dbReference>
<dbReference type="GO" id="GO:0010467">
    <property type="term" value="P:gene expression"/>
    <property type="evidence" value="ECO:0007669"/>
    <property type="project" value="UniProtKB-ARBA"/>
</dbReference>
<comment type="subcellular location">
    <subcellularLocation>
        <location evidence="3">Cytoplasm</location>
    </subcellularLocation>
    <text evidence="3">Binds to ribosomes.</text>
</comment>
<dbReference type="EMBL" id="FNVA01000007">
    <property type="protein sequence ID" value="SEG60958.1"/>
    <property type="molecule type" value="Genomic_DNA"/>
</dbReference>
<dbReference type="PROSITE" id="PS51722">
    <property type="entry name" value="G_TR_2"/>
    <property type="match status" value="1"/>
</dbReference>
<gene>
    <name evidence="3" type="primary">bipA</name>
    <name evidence="5" type="ORF">SAMN05421819_3767</name>
</gene>
<evidence type="ECO:0000256" key="1">
    <source>
        <dbReference type="ARBA" id="ARBA00023134"/>
    </source>
</evidence>
<dbReference type="InterPro" id="IPR000795">
    <property type="entry name" value="T_Tr_GTP-bd_dom"/>
</dbReference>
<dbReference type="PROSITE" id="PS00301">
    <property type="entry name" value="G_TR_1"/>
    <property type="match status" value="1"/>
</dbReference>
<dbReference type="Gene3D" id="2.40.30.10">
    <property type="entry name" value="Translation factors"/>
    <property type="match status" value="1"/>
</dbReference>
<dbReference type="Pfam" id="PF21018">
    <property type="entry name" value="BipA_C"/>
    <property type="match status" value="1"/>
</dbReference>
<dbReference type="FunFam" id="3.40.50.300:FF:000055">
    <property type="entry name" value="GTP-binding protein TypA"/>
    <property type="match status" value="1"/>
</dbReference>
<evidence type="ECO:0000313" key="6">
    <source>
        <dbReference type="Proteomes" id="UP000236728"/>
    </source>
</evidence>
<protein>
    <recommendedName>
        <fullName evidence="3">Large ribosomal subunit assembly factor BipA</fullName>
        <ecNumber evidence="3">3.6.5.-</ecNumber>
    </recommendedName>
    <alternativeName>
        <fullName evidence="3">GTP-binding protein BipA</fullName>
    </alternativeName>
</protein>
<dbReference type="FunFam" id="2.40.30.10:FF:000016">
    <property type="entry name" value="GTP-binding protein TypA"/>
    <property type="match status" value="1"/>
</dbReference>
<dbReference type="InterPro" id="IPR031157">
    <property type="entry name" value="G_TR_CS"/>
</dbReference>
<dbReference type="InterPro" id="IPR009000">
    <property type="entry name" value="Transl_B-barrel_sf"/>
</dbReference>
<dbReference type="FunFam" id="3.30.70.240:FF:000002">
    <property type="entry name" value="GTP-binding protein TypA"/>
    <property type="match status" value="1"/>
</dbReference>
<dbReference type="CDD" id="cd16263">
    <property type="entry name" value="BipA_III"/>
    <property type="match status" value="1"/>
</dbReference>
<dbReference type="Gene3D" id="3.30.70.870">
    <property type="entry name" value="Elongation Factor G (Translational Gtpase), domain 3"/>
    <property type="match status" value="1"/>
</dbReference>
<keyword evidence="1 3" id="KW-0342">GTP-binding</keyword>
<dbReference type="Pfam" id="PF00009">
    <property type="entry name" value="GTP_EFTU"/>
    <property type="match status" value="1"/>
</dbReference>
<dbReference type="EC" id="3.6.5.-" evidence="3"/>
<sequence>MARNPARNSPLVDRPKQRPTDFYRTGHLFAVSSPSTVIRNIAIIAHVDHGKTTLVDAMLRQSGTFRTNEAVVDRVMDSNDLEKERGITILAKNTAIHYKDSKINIVDTPGHADFGGEVERALKMVDGVVLLVDASEGPLPQTRYVLSKALEAKLTPILVINKIDRPDARVAEVLNEVYDLFIDLDADEDILDFPVIYTNGKAGTATMDMATPGTDLQPLFELIVKTIPAAPGTADGDLQVLVTNLDYSDYLGRLAIGRVFNGTLRNGQEVNLSRANGKLETVKITKLFTYDGLKRVDTDETTVGDIIAIAGIENITIGESFCALENPKPLPIIAIDEPTIAIVFSVNNGPFAGREGKLVTSRNIKERLERELLTNVSIRVEDTGTPDNFKVLGRGELQLSVLIEMMRREGFELMVSRPQIITKRIDDKLMEPSEVLTIDIPESFVGTVIERLGPRKGEMTKMSNHGSGRVRMEFKVPSRGLIGLRNEMLTETRGTIVMNSIAGEYIPYTGEIPQRPTGALISDRQGTTTLYALDGIQERGVLFLGDGVETYEGMIIGENSRDNDLDVNCVREKKLTNMRASGSDDAVRLVPFKVLTLEQCIEFIADDELVEVTPKSLRMRKKVLQVNRRPKKNQPVD</sequence>
<accession>A0A1H6BJN4</accession>
<proteinExistence type="inferred from homology"/>